<evidence type="ECO:0000313" key="3">
    <source>
        <dbReference type="Proteomes" id="UP001152607"/>
    </source>
</evidence>
<dbReference type="Proteomes" id="UP001152607">
    <property type="component" value="Unassembled WGS sequence"/>
</dbReference>
<dbReference type="OrthoDB" id="4167490at2759"/>
<sequence>MPLSIVECLPAELIQPIFRQSGYNVSLPLASPHIAAKLSGERIYNEVCDHHLTTQDPLERVQRKINQTRIFAAKWMTWDYFKSWVLRQYEPKRCLCGRTEDDGCWDRQWPINWQDVSQMPFSRAHLPELAWVNGRLPRKLFVGKWTQEKIEFLRFLLWITSMTVDWRDDEMRNIVVQSRKNAILQGSLDAVELFNHNRRLGKTPDLAWVLFTVIEGGCNRSIVYDTMATAYTLGGREDWASDELDKWCASRVEAGDPKGAWLQQKLEGLRAKPSKELPSQASQASQDPQGSKAPQELQEGGSKPPTETRHIDPKEGSYEAEGDNLVVNNLKWNETKAFVGWNVRVSGTIDGTPLYLLRGIHQRFGLRIARTWNGSNVGEAHARSLFQYPWPEAKETGLISGPPGSTS</sequence>
<evidence type="ECO:0000313" key="2">
    <source>
        <dbReference type="EMBL" id="CAI6332886.1"/>
    </source>
</evidence>
<organism evidence="2 3">
    <name type="scientific">Periconia digitata</name>
    <dbReference type="NCBI Taxonomy" id="1303443"/>
    <lineage>
        <taxon>Eukaryota</taxon>
        <taxon>Fungi</taxon>
        <taxon>Dikarya</taxon>
        <taxon>Ascomycota</taxon>
        <taxon>Pezizomycotina</taxon>
        <taxon>Dothideomycetes</taxon>
        <taxon>Pleosporomycetidae</taxon>
        <taxon>Pleosporales</taxon>
        <taxon>Massarineae</taxon>
        <taxon>Periconiaceae</taxon>
        <taxon>Periconia</taxon>
    </lineage>
</organism>
<comment type="caution">
    <text evidence="2">The sequence shown here is derived from an EMBL/GenBank/DDBJ whole genome shotgun (WGS) entry which is preliminary data.</text>
</comment>
<protein>
    <submittedName>
        <fullName evidence="2">Uncharacterized protein</fullName>
    </submittedName>
</protein>
<keyword evidence="3" id="KW-1185">Reference proteome</keyword>
<proteinExistence type="predicted"/>
<name>A0A9W4XPQ7_9PLEO</name>
<gene>
    <name evidence="2" type="ORF">PDIGIT_LOCUS5919</name>
</gene>
<dbReference type="AlphaFoldDB" id="A0A9W4XPQ7"/>
<accession>A0A9W4XPQ7</accession>
<feature type="compositionally biased region" description="Basic and acidic residues" evidence="1">
    <location>
        <begin position="306"/>
        <end position="317"/>
    </location>
</feature>
<feature type="region of interest" description="Disordered" evidence="1">
    <location>
        <begin position="272"/>
        <end position="320"/>
    </location>
</feature>
<dbReference type="EMBL" id="CAOQHR010000003">
    <property type="protein sequence ID" value="CAI6332886.1"/>
    <property type="molecule type" value="Genomic_DNA"/>
</dbReference>
<evidence type="ECO:0000256" key="1">
    <source>
        <dbReference type="SAM" id="MobiDB-lite"/>
    </source>
</evidence>
<reference evidence="2" key="1">
    <citation type="submission" date="2023-01" db="EMBL/GenBank/DDBJ databases">
        <authorList>
            <person name="Van Ghelder C."/>
            <person name="Rancurel C."/>
        </authorList>
    </citation>
    <scope>NUCLEOTIDE SEQUENCE</scope>
    <source>
        <strain evidence="2">CNCM I-4278</strain>
    </source>
</reference>